<dbReference type="PRINTS" id="PR00171">
    <property type="entry name" value="SUGRTRNSPORT"/>
</dbReference>
<evidence type="ECO:0000256" key="2">
    <source>
        <dbReference type="ARBA" id="ARBA00022475"/>
    </source>
</evidence>
<dbReference type="PROSITE" id="PS00216">
    <property type="entry name" value="SUGAR_TRANSPORT_1"/>
    <property type="match status" value="1"/>
</dbReference>
<dbReference type="EMBL" id="GDHC01014448">
    <property type="protein sequence ID" value="JAQ04181.1"/>
    <property type="molecule type" value="Transcribed_RNA"/>
</dbReference>
<dbReference type="Gene3D" id="1.20.1250.20">
    <property type="entry name" value="MFS general substrate transporter like domains"/>
    <property type="match status" value="1"/>
</dbReference>
<dbReference type="EMBL" id="GDHC01019290">
    <property type="protein sequence ID" value="JAP99338.1"/>
    <property type="molecule type" value="Transcribed_RNA"/>
</dbReference>
<evidence type="ECO:0000313" key="14">
    <source>
        <dbReference type="EMBL" id="JAQ04181.1"/>
    </source>
</evidence>
<dbReference type="EMBL" id="GBRD01003742">
    <property type="protein sequence ID" value="JAG62079.1"/>
    <property type="molecule type" value="Transcribed_RNA"/>
</dbReference>
<keyword evidence="2" id="KW-1003">Cell membrane</keyword>
<dbReference type="InterPro" id="IPR020846">
    <property type="entry name" value="MFS_dom"/>
</dbReference>
<proteinExistence type="inferred from homology"/>
<dbReference type="AlphaFoldDB" id="A0A0A9X1R8"/>
<evidence type="ECO:0000256" key="3">
    <source>
        <dbReference type="ARBA" id="ARBA00022692"/>
    </source>
</evidence>
<evidence type="ECO:0000256" key="5">
    <source>
        <dbReference type="ARBA" id="ARBA00023136"/>
    </source>
</evidence>
<dbReference type="EMBL" id="GBHO01030875">
    <property type="protein sequence ID" value="JAG12729.1"/>
    <property type="molecule type" value="Transcribed_RNA"/>
</dbReference>
<evidence type="ECO:0000256" key="8">
    <source>
        <dbReference type="SAM" id="Phobius"/>
    </source>
</evidence>
<evidence type="ECO:0000256" key="7">
    <source>
        <dbReference type="ARBA" id="ARBA00024348"/>
    </source>
</evidence>
<comment type="subcellular location">
    <subcellularLocation>
        <location evidence="1">Cell membrane</location>
        <topology evidence="1">Multi-pass membrane protein</topology>
    </subcellularLocation>
</comment>
<accession>A0A0A9X1R8</accession>
<dbReference type="InterPro" id="IPR003663">
    <property type="entry name" value="Sugar/inositol_transpt"/>
</dbReference>
<feature type="transmembrane region" description="Helical" evidence="8">
    <location>
        <begin position="328"/>
        <end position="349"/>
    </location>
</feature>
<feature type="transmembrane region" description="Helical" evidence="8">
    <location>
        <begin position="395"/>
        <end position="414"/>
    </location>
</feature>
<reference evidence="10" key="2">
    <citation type="submission" date="2014-07" db="EMBL/GenBank/DDBJ databases">
        <authorList>
            <person name="Hull J."/>
        </authorList>
    </citation>
    <scope>NUCLEOTIDE SEQUENCE</scope>
</reference>
<comment type="similarity">
    <text evidence="7">Belongs to the major facilitator superfamily. Sugar transporter (TC 2.A.1.1) family. Trehalose transporter subfamily.</text>
</comment>
<name>A0A0A9X1R8_LYGHE</name>
<keyword evidence="4 8" id="KW-1133">Transmembrane helix</keyword>
<evidence type="ECO:0000256" key="1">
    <source>
        <dbReference type="ARBA" id="ARBA00004651"/>
    </source>
</evidence>
<feature type="domain" description="Major facilitator superfamily (MFS) profile" evidence="9">
    <location>
        <begin position="20"/>
        <end position="453"/>
    </location>
</feature>
<protein>
    <submittedName>
        <fullName evidence="10">Facilitated trehalose transporter Tret1</fullName>
    </submittedName>
</protein>
<keyword evidence="6" id="KW-0325">Glycoprotein</keyword>
<reference evidence="13" key="4">
    <citation type="journal article" date="2016" name="Gigascience">
        <title>De novo construction of an expanded transcriptome assembly for the western tarnished plant bug, Lygus hesperus.</title>
        <authorList>
            <person name="Tassone E.E."/>
            <person name="Geib S.M."/>
            <person name="Hall B."/>
            <person name="Fabrick J.A."/>
            <person name="Brent C.S."/>
            <person name="Hull J.J."/>
        </authorList>
    </citation>
    <scope>NUCLEOTIDE SEQUENCE</scope>
</reference>
<feature type="transmembrane region" description="Helical" evidence="8">
    <location>
        <begin position="66"/>
        <end position="88"/>
    </location>
</feature>
<dbReference type="SUPFAM" id="SSF103473">
    <property type="entry name" value="MFS general substrate transporter"/>
    <property type="match status" value="1"/>
</dbReference>
<keyword evidence="3 8" id="KW-0812">Transmembrane</keyword>
<feature type="transmembrane region" description="Helical" evidence="8">
    <location>
        <begin position="154"/>
        <end position="172"/>
    </location>
</feature>
<dbReference type="EMBL" id="GBHO01030876">
    <property type="protein sequence ID" value="JAG12728.1"/>
    <property type="molecule type" value="Transcribed_RNA"/>
</dbReference>
<evidence type="ECO:0000313" key="11">
    <source>
        <dbReference type="EMBL" id="JAG12729.1"/>
    </source>
</evidence>
<feature type="transmembrane region" description="Helical" evidence="8">
    <location>
        <begin position="178"/>
        <end position="196"/>
    </location>
</feature>
<sequence length="485" mass="53566">VRCTGEHPHLTTMLKTESNGIFRQYVAAVIASISVIILGTALGWPSPVLLRITEKNEPFPMTGEEVSWMVSVLYLGNLVSPLPAGYLMDKIGRKMSFMVLSVIPLTSWIFIRFATGPSWLYVARFLSGTWSGIVSTVAPMYLAEISEPRIRGALSTFVQLMTNMGVLSEYIIGPQVSYSMLAYISGSLPILFIILFSQMPESPYWLLMKGKKERAAKSLSWLRGGADVKEEMENMNRSIEEEMMNKGTLKDLVATKGNRRALLIVEMLALLQRMSGVSALMAYTSTTLPSRGAGSLTPNDCVVVMGCVWVVSVFIATVLVDSLGRKPLLILSSLGCGFAMFAAGLWFFLDQTEYVDVSDFYYVPFAAFLVYGLFFCIGLGPIASTVQGEAFPTNIKGLASGITSFVLALTSFVMNKVYHTIADEVGMYLNYWIFSGSCIVSLVFCLVYMIETKGKTLSEIQDELNMRKRNKKNKQQDSTTTTELA</sequence>
<gene>
    <name evidence="10" type="primary">Tret1_98</name>
    <name evidence="11" type="synonym">Tret1_125</name>
    <name evidence="13" type="synonym">Tret1_30</name>
    <name evidence="14" type="synonym">Tret1_5</name>
    <name evidence="11" type="ORF">CM83_38142</name>
    <name evidence="10" type="ORF">CM83_38145</name>
    <name evidence="14" type="ORF">g.47738</name>
    <name evidence="13" type="ORF">g.47741</name>
</gene>
<organism evidence="10">
    <name type="scientific">Lygus hesperus</name>
    <name type="common">Western plant bug</name>
    <dbReference type="NCBI Taxonomy" id="30085"/>
    <lineage>
        <taxon>Eukaryota</taxon>
        <taxon>Metazoa</taxon>
        <taxon>Ecdysozoa</taxon>
        <taxon>Arthropoda</taxon>
        <taxon>Hexapoda</taxon>
        <taxon>Insecta</taxon>
        <taxon>Pterygota</taxon>
        <taxon>Neoptera</taxon>
        <taxon>Paraneoptera</taxon>
        <taxon>Hemiptera</taxon>
        <taxon>Heteroptera</taxon>
        <taxon>Panheteroptera</taxon>
        <taxon>Cimicomorpha</taxon>
        <taxon>Miridae</taxon>
        <taxon>Mirini</taxon>
        <taxon>Lygus</taxon>
    </lineage>
</organism>
<feature type="transmembrane region" description="Helical" evidence="8">
    <location>
        <begin position="429"/>
        <end position="450"/>
    </location>
</feature>
<feature type="transmembrane region" description="Helical" evidence="8">
    <location>
        <begin position="121"/>
        <end position="142"/>
    </location>
</feature>
<dbReference type="InterPro" id="IPR005828">
    <property type="entry name" value="MFS_sugar_transport-like"/>
</dbReference>
<feature type="non-terminal residue" evidence="10">
    <location>
        <position position="1"/>
    </location>
</feature>
<feature type="transmembrane region" description="Helical" evidence="8">
    <location>
        <begin position="302"/>
        <end position="321"/>
    </location>
</feature>
<dbReference type="PROSITE" id="PS50850">
    <property type="entry name" value="MFS"/>
    <property type="match status" value="1"/>
</dbReference>
<feature type="transmembrane region" description="Helical" evidence="8">
    <location>
        <begin position="95"/>
        <end position="115"/>
    </location>
</feature>
<feature type="transmembrane region" description="Helical" evidence="8">
    <location>
        <begin position="25"/>
        <end position="46"/>
    </location>
</feature>
<dbReference type="EMBL" id="GBRD01003741">
    <property type="protein sequence ID" value="JAG62080.1"/>
    <property type="molecule type" value="Transcribed_RNA"/>
</dbReference>
<dbReference type="EMBL" id="GBRD01003740">
    <property type="protein sequence ID" value="JAG62081.1"/>
    <property type="molecule type" value="Transcribed_RNA"/>
</dbReference>
<feature type="transmembrane region" description="Helical" evidence="8">
    <location>
        <begin position="361"/>
        <end position="383"/>
    </location>
</feature>
<dbReference type="PANTHER" id="PTHR48021:SF1">
    <property type="entry name" value="GH07001P-RELATED"/>
    <property type="match status" value="1"/>
</dbReference>
<dbReference type="InterPro" id="IPR036259">
    <property type="entry name" value="MFS_trans_sf"/>
</dbReference>
<dbReference type="InterPro" id="IPR005829">
    <property type="entry name" value="Sugar_transporter_CS"/>
</dbReference>
<dbReference type="PANTHER" id="PTHR48021">
    <property type="match status" value="1"/>
</dbReference>
<dbReference type="GO" id="GO:0005886">
    <property type="term" value="C:plasma membrane"/>
    <property type="evidence" value="ECO:0007669"/>
    <property type="project" value="UniProtKB-SubCell"/>
</dbReference>
<evidence type="ECO:0000313" key="10">
    <source>
        <dbReference type="EMBL" id="JAG12728.1"/>
    </source>
</evidence>
<reference evidence="10" key="1">
    <citation type="journal article" date="2014" name="PLoS ONE">
        <title>Transcriptome-Based Identification of ABC Transporters in the Western Tarnished Plant Bug Lygus hesperus.</title>
        <authorList>
            <person name="Hull J.J."/>
            <person name="Chaney K."/>
            <person name="Geib S.M."/>
            <person name="Fabrick J.A."/>
            <person name="Brent C.S."/>
            <person name="Walsh D."/>
            <person name="Lavine L.C."/>
        </authorList>
    </citation>
    <scope>NUCLEOTIDE SEQUENCE</scope>
</reference>
<evidence type="ECO:0000256" key="4">
    <source>
        <dbReference type="ARBA" id="ARBA00022989"/>
    </source>
</evidence>
<dbReference type="Pfam" id="PF00083">
    <property type="entry name" value="Sugar_tr"/>
    <property type="match status" value="1"/>
</dbReference>
<evidence type="ECO:0000259" key="9">
    <source>
        <dbReference type="PROSITE" id="PS50850"/>
    </source>
</evidence>
<evidence type="ECO:0000256" key="6">
    <source>
        <dbReference type="ARBA" id="ARBA00023180"/>
    </source>
</evidence>
<dbReference type="GO" id="GO:0022857">
    <property type="term" value="F:transmembrane transporter activity"/>
    <property type="evidence" value="ECO:0007669"/>
    <property type="project" value="InterPro"/>
</dbReference>
<reference evidence="12" key="3">
    <citation type="submission" date="2014-09" db="EMBL/GenBank/DDBJ databases">
        <authorList>
            <person name="Magalhaes I.L.F."/>
            <person name="Oliveira U."/>
            <person name="Santos F.R."/>
            <person name="Vidigal T.H.D.A."/>
            <person name="Brescovit A.D."/>
            <person name="Santos A.J."/>
        </authorList>
    </citation>
    <scope>NUCLEOTIDE SEQUENCE</scope>
</reference>
<dbReference type="FunFam" id="1.20.1250.20:FF:000055">
    <property type="entry name" value="Facilitated trehalose transporter Tret1-2 homolog"/>
    <property type="match status" value="1"/>
</dbReference>
<evidence type="ECO:0000313" key="12">
    <source>
        <dbReference type="EMBL" id="JAG62079.1"/>
    </source>
</evidence>
<evidence type="ECO:0000313" key="13">
    <source>
        <dbReference type="EMBL" id="JAP99338.1"/>
    </source>
</evidence>
<keyword evidence="5 8" id="KW-0472">Membrane</keyword>
<dbReference type="InterPro" id="IPR050549">
    <property type="entry name" value="MFS_Trehalose_Transporter"/>
</dbReference>